<gene>
    <name evidence="2" type="ORF">WMY93_024258</name>
</gene>
<dbReference type="Proteomes" id="UP001460270">
    <property type="component" value="Unassembled WGS sequence"/>
</dbReference>
<dbReference type="EMBL" id="JBBPFD010000018">
    <property type="protein sequence ID" value="KAK7888698.1"/>
    <property type="molecule type" value="Genomic_DNA"/>
</dbReference>
<evidence type="ECO:0000256" key="1">
    <source>
        <dbReference type="SAM" id="MobiDB-lite"/>
    </source>
</evidence>
<proteinExistence type="predicted"/>
<reference evidence="3" key="1">
    <citation type="submission" date="2024-04" db="EMBL/GenBank/DDBJ databases">
        <title>Salinicola lusitanus LLJ914,a marine bacterium isolated from the Okinawa Trough.</title>
        <authorList>
            <person name="Li J."/>
        </authorList>
    </citation>
    <scope>NUCLEOTIDE SEQUENCE [LARGE SCALE GENOMIC DNA]</scope>
</reference>
<accession>A0AAW0N037</accession>
<evidence type="ECO:0000313" key="2">
    <source>
        <dbReference type="EMBL" id="KAK7888698.1"/>
    </source>
</evidence>
<feature type="region of interest" description="Disordered" evidence="1">
    <location>
        <begin position="43"/>
        <end position="63"/>
    </location>
</feature>
<sequence length="277" mass="31681">MFHSAASPWRSIAAFFTCPQKNSSNMAVEAGTHSFSRLSNIPFRLRNDPDQDIPTQKKDYGPLSCRRTEAFPKTAPALVTHKDTRIRQEPSEFTSSYPPHPLELKPRISSWMKLTTNFRLPLTPGEDGFRTTASDYRQHRPEPLESPRKHKLGGLFRSWAWTRKHLRRCTRTHPKIPTIKGDGRQHFVTDYIATFDRKPLTENPPVPQRLSSVSLGDKDRITEQQTTHSVSFSWPKVCSSPVLKSVRSSHWATRPHSPGPAPPEKPTDNIKQTRWCV</sequence>
<comment type="caution">
    <text evidence="2">The sequence shown here is derived from an EMBL/GenBank/DDBJ whole genome shotgun (WGS) entry which is preliminary data.</text>
</comment>
<feature type="region of interest" description="Disordered" evidence="1">
    <location>
        <begin position="248"/>
        <end position="277"/>
    </location>
</feature>
<keyword evidence="3" id="KW-1185">Reference proteome</keyword>
<name>A0AAW0N037_9GOBI</name>
<dbReference type="AlphaFoldDB" id="A0AAW0N037"/>
<protein>
    <submittedName>
        <fullName evidence="2">Uncharacterized protein</fullName>
    </submittedName>
</protein>
<feature type="compositionally biased region" description="Basic and acidic residues" evidence="1">
    <location>
        <begin position="45"/>
        <end position="63"/>
    </location>
</feature>
<evidence type="ECO:0000313" key="3">
    <source>
        <dbReference type="Proteomes" id="UP001460270"/>
    </source>
</evidence>
<organism evidence="2 3">
    <name type="scientific">Mugilogobius chulae</name>
    <name type="common">yellowstripe goby</name>
    <dbReference type="NCBI Taxonomy" id="88201"/>
    <lineage>
        <taxon>Eukaryota</taxon>
        <taxon>Metazoa</taxon>
        <taxon>Chordata</taxon>
        <taxon>Craniata</taxon>
        <taxon>Vertebrata</taxon>
        <taxon>Euteleostomi</taxon>
        <taxon>Actinopterygii</taxon>
        <taxon>Neopterygii</taxon>
        <taxon>Teleostei</taxon>
        <taxon>Neoteleostei</taxon>
        <taxon>Acanthomorphata</taxon>
        <taxon>Gobiaria</taxon>
        <taxon>Gobiiformes</taxon>
        <taxon>Gobioidei</taxon>
        <taxon>Gobiidae</taxon>
        <taxon>Gobionellinae</taxon>
        <taxon>Mugilogobius</taxon>
    </lineage>
</organism>